<name>A0A8S1BTY4_9INSE</name>
<dbReference type="AlphaFoldDB" id="A0A8S1BTY4"/>
<feature type="region of interest" description="Disordered" evidence="2">
    <location>
        <begin position="465"/>
        <end position="497"/>
    </location>
</feature>
<evidence type="ECO:0000313" key="5">
    <source>
        <dbReference type="EMBL" id="CAB3359785.1"/>
    </source>
</evidence>
<keyword evidence="1" id="KW-1015">Disulfide bond</keyword>
<keyword evidence="3" id="KW-0472">Membrane</keyword>
<feature type="compositionally biased region" description="Basic and acidic residues" evidence="2">
    <location>
        <begin position="84"/>
        <end position="102"/>
    </location>
</feature>
<evidence type="ECO:0000256" key="1">
    <source>
        <dbReference type="ARBA" id="ARBA00023157"/>
    </source>
</evidence>
<dbReference type="InterPro" id="IPR055355">
    <property type="entry name" value="ZP-C"/>
</dbReference>
<reference evidence="5 6" key="1">
    <citation type="submission" date="2020-04" db="EMBL/GenBank/DDBJ databases">
        <authorList>
            <person name="Alioto T."/>
            <person name="Alioto T."/>
            <person name="Gomez Garrido J."/>
        </authorList>
    </citation>
    <scope>NUCLEOTIDE SEQUENCE [LARGE SCALE GENOMIC DNA]</scope>
</reference>
<evidence type="ECO:0000256" key="3">
    <source>
        <dbReference type="SAM" id="Phobius"/>
    </source>
</evidence>
<dbReference type="Gene3D" id="2.60.40.4100">
    <property type="entry name" value="Zona pellucida, ZP-C domain"/>
    <property type="match status" value="1"/>
</dbReference>
<proteinExistence type="predicted"/>
<comment type="caution">
    <text evidence="5">The sequence shown here is derived from an EMBL/GenBank/DDBJ whole genome shotgun (WGS) entry which is preliminary data.</text>
</comment>
<dbReference type="SMART" id="SM00241">
    <property type="entry name" value="ZP"/>
    <property type="match status" value="1"/>
</dbReference>
<sequence length="711" mass="79244">MTVPILSVLVNFVLLLYLLDYFTFTRLTAKMRRLLLVVFAFYSFNAVQGQIDVLYQDEVEALAKELNQLSVGAASNARAARQQGRPEPEHHHHDDHHGEHSHTHLTRLDVTCDNSGMRVELEFDGPYNGVIYSKGHFKDRRCRYVNKDSARGDFSFVVPMDSCGTVGDDRRDDHETILIFQNEESVQEIWDSAKRIRCPTVERKKIIKTVSFNPFTVARLEIEDQPIRKAAETNIECWMDIQVGDNPCGKAVKDRVKIGDQLSAVIYIKDGGAQYDILVKDCFAHDNEDLKGRNTSSVQLSDTRGCPKKEKLMGLFKKSEQTCSSGADIVAFAPISAFKFADRPDVFLTCIVELCPGGCDQCVASSTITNVIKEPPFKCTPRLVGVDPRCPAPTTQRTTTPFRCTPERIGRDRRCPAPTTTERITTPFVCTPDRIGRDRRCPAPPTEPPTTTEFICTPERIGRDRRCPAPTTERTTTPFSCTPERIGRDRRCPAPRTTTQRTTTTKFVCTPDLIGRDARCPAPTTQRTTTQFVCTPDLIGFDARCPAPPTTTQRTTTQFVCTPALQGRDPRCPAPTTTTKFRCTADLIGVDVRCPAPTTVAPTTQRFVCTPELEGKDARCPATGASFERNPARKGICEFNPTAPGCGLSTEGLQNHAFHKWQAVTGRGTRKRPDGSRPNFAPPPPNPARRRRRDVSRNIVITGVTSGYHYN</sequence>
<dbReference type="Pfam" id="PF00100">
    <property type="entry name" value="Zona_pellucida"/>
    <property type="match status" value="1"/>
</dbReference>
<dbReference type="PROSITE" id="PS51034">
    <property type="entry name" value="ZP_2"/>
    <property type="match status" value="1"/>
</dbReference>
<feature type="region of interest" description="Disordered" evidence="2">
    <location>
        <begin position="665"/>
        <end position="711"/>
    </location>
</feature>
<organism evidence="5 6">
    <name type="scientific">Cloeon dipterum</name>
    <dbReference type="NCBI Taxonomy" id="197152"/>
    <lineage>
        <taxon>Eukaryota</taxon>
        <taxon>Metazoa</taxon>
        <taxon>Ecdysozoa</taxon>
        <taxon>Arthropoda</taxon>
        <taxon>Hexapoda</taxon>
        <taxon>Insecta</taxon>
        <taxon>Pterygota</taxon>
        <taxon>Palaeoptera</taxon>
        <taxon>Ephemeroptera</taxon>
        <taxon>Pisciforma</taxon>
        <taxon>Baetidae</taxon>
        <taxon>Cloeon</taxon>
    </lineage>
</organism>
<dbReference type="Proteomes" id="UP000494165">
    <property type="component" value="Unassembled WGS sequence"/>
</dbReference>
<keyword evidence="3" id="KW-1133">Transmembrane helix</keyword>
<feature type="region of interest" description="Disordered" evidence="2">
    <location>
        <begin position="75"/>
        <end position="104"/>
    </location>
</feature>
<dbReference type="PANTHER" id="PTHR46560:SF6">
    <property type="entry name" value="ZYE"/>
    <property type="match status" value="1"/>
</dbReference>
<keyword evidence="6" id="KW-1185">Reference proteome</keyword>
<protein>
    <recommendedName>
        <fullName evidence="4">ZP domain-containing protein</fullName>
    </recommendedName>
</protein>
<keyword evidence="3" id="KW-0812">Transmembrane</keyword>
<dbReference type="InterPro" id="IPR001507">
    <property type="entry name" value="ZP_dom"/>
</dbReference>
<dbReference type="OrthoDB" id="6432511at2759"/>
<evidence type="ECO:0000313" key="6">
    <source>
        <dbReference type="Proteomes" id="UP000494165"/>
    </source>
</evidence>
<gene>
    <name evidence="5" type="ORF">CLODIP_2_CD07971</name>
</gene>
<evidence type="ECO:0000259" key="4">
    <source>
        <dbReference type="PROSITE" id="PS51034"/>
    </source>
</evidence>
<feature type="domain" description="ZP" evidence="4">
    <location>
        <begin position="111"/>
        <end position="369"/>
    </location>
</feature>
<dbReference type="PANTHER" id="PTHR46560">
    <property type="entry name" value="CYPHER, ISOFORM B"/>
    <property type="match status" value="1"/>
</dbReference>
<dbReference type="InterPro" id="IPR042235">
    <property type="entry name" value="ZP-C_dom"/>
</dbReference>
<dbReference type="EMBL" id="CADEPI010000002">
    <property type="protein sequence ID" value="CAB3359785.1"/>
    <property type="molecule type" value="Genomic_DNA"/>
</dbReference>
<accession>A0A8S1BTY4</accession>
<evidence type="ECO:0000256" key="2">
    <source>
        <dbReference type="SAM" id="MobiDB-lite"/>
    </source>
</evidence>
<feature type="transmembrane region" description="Helical" evidence="3">
    <location>
        <begin position="6"/>
        <end position="22"/>
    </location>
</feature>